<dbReference type="GO" id="GO:0005737">
    <property type="term" value="C:cytoplasm"/>
    <property type="evidence" value="ECO:0007669"/>
    <property type="project" value="UniProtKB-SubCell"/>
</dbReference>
<dbReference type="Pfam" id="PF03937">
    <property type="entry name" value="Sdh5"/>
    <property type="match status" value="1"/>
</dbReference>
<name>A0A497XDD9_9PROT</name>
<evidence type="ECO:0000256" key="3">
    <source>
        <dbReference type="ARBA" id="ARBA00019418"/>
    </source>
</evidence>
<dbReference type="GO" id="GO:0006105">
    <property type="term" value="P:succinate metabolic process"/>
    <property type="evidence" value="ECO:0007669"/>
    <property type="project" value="TreeGrafter"/>
</dbReference>
<dbReference type="PANTHER" id="PTHR39585:SF1">
    <property type="entry name" value="FAD ASSEMBLY FACTOR SDHE"/>
    <property type="match status" value="1"/>
</dbReference>
<organism evidence="6 7">
    <name type="scientific">Sulfurisoma sediminicola</name>
    <dbReference type="NCBI Taxonomy" id="1381557"/>
    <lineage>
        <taxon>Bacteria</taxon>
        <taxon>Pseudomonadati</taxon>
        <taxon>Pseudomonadota</taxon>
        <taxon>Betaproteobacteria</taxon>
        <taxon>Nitrosomonadales</taxon>
        <taxon>Sterolibacteriaceae</taxon>
        <taxon>Sulfurisoma</taxon>
    </lineage>
</organism>
<comment type="caution">
    <text evidence="6">The sequence shown here is derived from an EMBL/GenBank/DDBJ whole genome shotgun (WGS) entry which is preliminary data.</text>
</comment>
<keyword evidence="7" id="KW-1185">Reference proteome</keyword>
<accession>A0A497XDD9</accession>
<evidence type="ECO:0000313" key="7">
    <source>
        <dbReference type="Proteomes" id="UP000268908"/>
    </source>
</evidence>
<reference evidence="6 7" key="1">
    <citation type="submission" date="2018-10" db="EMBL/GenBank/DDBJ databases">
        <title>Genomic Encyclopedia of Type Strains, Phase IV (KMG-IV): sequencing the most valuable type-strain genomes for metagenomic binning, comparative biology and taxonomic classification.</title>
        <authorList>
            <person name="Goeker M."/>
        </authorList>
    </citation>
    <scope>NUCLEOTIDE SEQUENCE [LARGE SCALE GENOMIC DNA]</scope>
    <source>
        <strain evidence="6 7">DSM 26916</strain>
    </source>
</reference>
<dbReference type="InterPro" id="IPR050531">
    <property type="entry name" value="SdhE_FAD_assembly_factor"/>
</dbReference>
<dbReference type="Gene3D" id="1.10.150.250">
    <property type="entry name" value="Flavinator of succinate dehydrogenase"/>
    <property type="match status" value="1"/>
</dbReference>
<dbReference type="InterPro" id="IPR005631">
    <property type="entry name" value="SDH"/>
</dbReference>
<evidence type="ECO:0000256" key="5">
    <source>
        <dbReference type="ARBA" id="ARBA00023186"/>
    </source>
</evidence>
<evidence type="ECO:0000313" key="6">
    <source>
        <dbReference type="EMBL" id="RLJ65012.1"/>
    </source>
</evidence>
<dbReference type="OrthoDB" id="9180899at2"/>
<comment type="similarity">
    <text evidence="2">Belongs to the SdhE FAD assembly factor family.</text>
</comment>
<evidence type="ECO:0000256" key="2">
    <source>
        <dbReference type="ARBA" id="ARBA00008571"/>
    </source>
</evidence>
<dbReference type="PANTHER" id="PTHR39585">
    <property type="entry name" value="FAD ASSEMBLY FACTOR SDHE"/>
    <property type="match status" value="1"/>
</dbReference>
<dbReference type="AlphaFoldDB" id="A0A497XDD9"/>
<dbReference type="InterPro" id="IPR036714">
    <property type="entry name" value="SDH_sf"/>
</dbReference>
<evidence type="ECO:0000256" key="1">
    <source>
        <dbReference type="ARBA" id="ARBA00004496"/>
    </source>
</evidence>
<protein>
    <recommendedName>
        <fullName evidence="3">FAD assembly factor SdhE</fullName>
    </recommendedName>
</protein>
<dbReference type="RefSeq" id="WP_121241508.1">
    <property type="nucleotide sequence ID" value="NZ_BHVV01000006.1"/>
</dbReference>
<evidence type="ECO:0000256" key="4">
    <source>
        <dbReference type="ARBA" id="ARBA00022490"/>
    </source>
</evidence>
<comment type="subcellular location">
    <subcellularLocation>
        <location evidence="1">Cytoplasm</location>
    </subcellularLocation>
</comment>
<sequence length="93" mass="10984">MDEARRVRIGRLRWHCRRALLELDIVFQRFWGEVGDDIDESTLDLMEGLLAEEDHDLWELVSGRRQSEDPAQQRLLARLQATPNLNTFATERH</sequence>
<gene>
    <name evidence="6" type="ORF">DFR35_1668</name>
</gene>
<dbReference type="SUPFAM" id="SSF109910">
    <property type="entry name" value="YgfY-like"/>
    <property type="match status" value="1"/>
</dbReference>
<proteinExistence type="inferred from homology"/>
<keyword evidence="5" id="KW-0143">Chaperone</keyword>
<dbReference type="Proteomes" id="UP000268908">
    <property type="component" value="Unassembled WGS sequence"/>
</dbReference>
<dbReference type="EMBL" id="RCCI01000005">
    <property type="protein sequence ID" value="RLJ65012.1"/>
    <property type="molecule type" value="Genomic_DNA"/>
</dbReference>
<keyword evidence="4" id="KW-0963">Cytoplasm</keyword>